<comment type="caution">
    <text evidence="4">The sequence shown here is derived from an EMBL/GenBank/DDBJ whole genome shotgun (WGS) entry which is preliminary data.</text>
</comment>
<dbReference type="GO" id="GO:0003700">
    <property type="term" value="F:DNA-binding transcription factor activity"/>
    <property type="evidence" value="ECO:0007669"/>
    <property type="project" value="TreeGrafter"/>
</dbReference>
<dbReference type="RefSeq" id="WP_118175635.1">
    <property type="nucleotide sequence ID" value="NZ_JAQEAO010000033.1"/>
</dbReference>
<dbReference type="InterPro" id="IPR041483">
    <property type="entry name" value="TetR_C_34"/>
</dbReference>
<feature type="DNA-binding region" description="H-T-H motif" evidence="2">
    <location>
        <begin position="36"/>
        <end position="55"/>
    </location>
</feature>
<evidence type="ECO:0000256" key="1">
    <source>
        <dbReference type="ARBA" id="ARBA00023125"/>
    </source>
</evidence>
<dbReference type="GO" id="GO:0000976">
    <property type="term" value="F:transcription cis-regulatory region binding"/>
    <property type="evidence" value="ECO:0007669"/>
    <property type="project" value="TreeGrafter"/>
</dbReference>
<sequence>MGFQRARKEEQRERRRQDILDAAWELFEEGGLEMVTFSTIGAKVSFTRQTIYTYYRSRDEVLLDLLSRRMEDFYQDIRAMFPIDKPVTQREFCERLVDHLLSNKKMLALFSLHITLENKARYENILSFKRTMYEAFPVFCTILRDQCSGASEDAFCYFCLTIMVYISSIHPMIDQTPLQKKALQEASGGMAIPTDRELILSSLMLMTGSFHFRGDGDEETSNP</sequence>
<dbReference type="AlphaFoldDB" id="A0A414NXC4"/>
<dbReference type="PANTHER" id="PTHR30055:SF226">
    <property type="entry name" value="HTH-TYPE TRANSCRIPTIONAL REGULATOR PKSA"/>
    <property type="match status" value="1"/>
</dbReference>
<dbReference type="InterPro" id="IPR001647">
    <property type="entry name" value="HTH_TetR"/>
</dbReference>
<dbReference type="PROSITE" id="PS50977">
    <property type="entry name" value="HTH_TETR_2"/>
    <property type="match status" value="1"/>
</dbReference>
<dbReference type="Pfam" id="PF17929">
    <property type="entry name" value="TetR_C_34"/>
    <property type="match status" value="1"/>
</dbReference>
<protein>
    <submittedName>
        <fullName evidence="4">TetR/AcrR family transcriptional regulator</fullName>
    </submittedName>
</protein>
<evidence type="ECO:0000313" key="5">
    <source>
        <dbReference type="Proteomes" id="UP000283442"/>
    </source>
</evidence>
<reference evidence="4 5" key="1">
    <citation type="submission" date="2018-08" db="EMBL/GenBank/DDBJ databases">
        <title>A genome reference for cultivated species of the human gut microbiota.</title>
        <authorList>
            <person name="Zou Y."/>
            <person name="Xue W."/>
            <person name="Luo G."/>
        </authorList>
    </citation>
    <scope>NUCLEOTIDE SEQUENCE [LARGE SCALE GENOMIC DNA]</scope>
    <source>
        <strain evidence="4 5">AM25-21AC</strain>
    </source>
</reference>
<dbReference type="Pfam" id="PF00440">
    <property type="entry name" value="TetR_N"/>
    <property type="match status" value="1"/>
</dbReference>
<evidence type="ECO:0000256" key="2">
    <source>
        <dbReference type="PROSITE-ProRule" id="PRU00335"/>
    </source>
</evidence>
<dbReference type="InterPro" id="IPR050109">
    <property type="entry name" value="HTH-type_TetR-like_transc_reg"/>
</dbReference>
<gene>
    <name evidence="4" type="ORF">DW674_04785</name>
</gene>
<name>A0A414NXC4_9FIRM</name>
<evidence type="ECO:0000259" key="3">
    <source>
        <dbReference type="PROSITE" id="PS50977"/>
    </source>
</evidence>
<keyword evidence="1 2" id="KW-0238">DNA-binding</keyword>
<dbReference type="Proteomes" id="UP000283442">
    <property type="component" value="Unassembled WGS sequence"/>
</dbReference>
<feature type="domain" description="HTH tetR-type" evidence="3">
    <location>
        <begin position="13"/>
        <end position="73"/>
    </location>
</feature>
<dbReference type="EMBL" id="QRHE01000004">
    <property type="protein sequence ID" value="RHF51996.1"/>
    <property type="molecule type" value="Genomic_DNA"/>
</dbReference>
<dbReference type="InterPro" id="IPR009057">
    <property type="entry name" value="Homeodomain-like_sf"/>
</dbReference>
<dbReference type="Gene3D" id="1.10.357.10">
    <property type="entry name" value="Tetracycline Repressor, domain 2"/>
    <property type="match status" value="1"/>
</dbReference>
<dbReference type="PANTHER" id="PTHR30055">
    <property type="entry name" value="HTH-TYPE TRANSCRIPTIONAL REGULATOR RUTR"/>
    <property type="match status" value="1"/>
</dbReference>
<dbReference type="OrthoDB" id="1669699at2"/>
<dbReference type="SUPFAM" id="SSF46689">
    <property type="entry name" value="Homeodomain-like"/>
    <property type="match status" value="1"/>
</dbReference>
<evidence type="ECO:0000313" key="4">
    <source>
        <dbReference type="EMBL" id="RHF51996.1"/>
    </source>
</evidence>
<accession>A0A414NXC4</accession>
<organism evidence="4 5">
    <name type="scientific">Mitsuokella multacida</name>
    <dbReference type="NCBI Taxonomy" id="52226"/>
    <lineage>
        <taxon>Bacteria</taxon>
        <taxon>Bacillati</taxon>
        <taxon>Bacillota</taxon>
        <taxon>Negativicutes</taxon>
        <taxon>Selenomonadales</taxon>
        <taxon>Selenomonadaceae</taxon>
        <taxon>Mitsuokella</taxon>
    </lineage>
</organism>
<proteinExistence type="predicted"/>
<dbReference type="PRINTS" id="PR00455">
    <property type="entry name" value="HTHTETR"/>
</dbReference>